<evidence type="ECO:0000313" key="2">
    <source>
        <dbReference type="EMBL" id="KAA2263005.1"/>
    </source>
</evidence>
<protein>
    <submittedName>
        <fullName evidence="2">Uncharacterized protein</fullName>
    </submittedName>
</protein>
<feature type="region of interest" description="Disordered" evidence="1">
    <location>
        <begin position="1"/>
        <end position="22"/>
    </location>
</feature>
<gene>
    <name evidence="2" type="ORF">F0L68_11135</name>
</gene>
<reference evidence="2 3" key="1">
    <citation type="submission" date="2019-09" db="EMBL/GenBank/DDBJ databases">
        <title>Goodfellowia gen. nov., a new genus of the Pseudonocardineae related to Actinoalloteichus, containing Goodfellowia coeruleoviolacea gen. nov., comb. nov. gen. nov., comb. nov.</title>
        <authorList>
            <person name="Labeda D."/>
        </authorList>
    </citation>
    <scope>NUCLEOTIDE SEQUENCE [LARGE SCALE GENOMIC DNA]</scope>
    <source>
        <strain evidence="2 3">AN110305</strain>
    </source>
</reference>
<accession>A0A5B2XJ07</accession>
<proteinExistence type="predicted"/>
<keyword evidence="3" id="KW-1185">Reference proteome</keyword>
<dbReference type="EMBL" id="VUOB01000019">
    <property type="protein sequence ID" value="KAA2263005.1"/>
    <property type="molecule type" value="Genomic_DNA"/>
</dbReference>
<dbReference type="AlphaFoldDB" id="A0A5B2XJ07"/>
<organism evidence="2 3">
    <name type="scientific">Solihabitans fulvus</name>
    <dbReference type="NCBI Taxonomy" id="1892852"/>
    <lineage>
        <taxon>Bacteria</taxon>
        <taxon>Bacillati</taxon>
        <taxon>Actinomycetota</taxon>
        <taxon>Actinomycetes</taxon>
        <taxon>Pseudonocardiales</taxon>
        <taxon>Pseudonocardiaceae</taxon>
        <taxon>Solihabitans</taxon>
    </lineage>
</organism>
<reference evidence="2 3" key="2">
    <citation type="submission" date="2019-09" db="EMBL/GenBank/DDBJ databases">
        <authorList>
            <person name="Jin C."/>
        </authorList>
    </citation>
    <scope>NUCLEOTIDE SEQUENCE [LARGE SCALE GENOMIC DNA]</scope>
    <source>
        <strain evidence="2 3">AN110305</strain>
    </source>
</reference>
<dbReference type="OrthoDB" id="5191040at2"/>
<dbReference type="Proteomes" id="UP000323454">
    <property type="component" value="Unassembled WGS sequence"/>
</dbReference>
<evidence type="ECO:0000256" key="1">
    <source>
        <dbReference type="SAM" id="MobiDB-lite"/>
    </source>
</evidence>
<name>A0A5B2XJ07_9PSEU</name>
<sequence length="160" mass="18438">MTERTSRAFDGTTLSPGGDPRVFPAQRMANPLESGAERDVVSVVERYKEIAGMAAESVDRMRRHDQERASVLDRALLESQERMARIADQERIVRLGVALHWEAAVEALWDERWMTMSPQPQPDETVPDHDQLHFDGEIERTYRALEDALQKRGLIRRKRD</sequence>
<evidence type="ECO:0000313" key="3">
    <source>
        <dbReference type="Proteomes" id="UP000323454"/>
    </source>
</evidence>
<dbReference type="RefSeq" id="WP_149849427.1">
    <property type="nucleotide sequence ID" value="NZ_VUOB01000019.1"/>
</dbReference>
<comment type="caution">
    <text evidence="2">The sequence shown here is derived from an EMBL/GenBank/DDBJ whole genome shotgun (WGS) entry which is preliminary data.</text>
</comment>